<organism evidence="6 7">
    <name type="scientific">Caulobacter ginsengisoli</name>
    <dbReference type="NCBI Taxonomy" id="400775"/>
    <lineage>
        <taxon>Bacteria</taxon>
        <taxon>Pseudomonadati</taxon>
        <taxon>Pseudomonadota</taxon>
        <taxon>Alphaproteobacteria</taxon>
        <taxon>Caulobacterales</taxon>
        <taxon>Caulobacteraceae</taxon>
        <taxon>Caulobacter</taxon>
    </lineage>
</organism>
<dbReference type="RefSeq" id="WP_307352883.1">
    <property type="nucleotide sequence ID" value="NZ_JAUSVS010000014.1"/>
</dbReference>
<proteinExistence type="inferred from homology"/>
<protein>
    <submittedName>
        <fullName evidence="6">Glyoxylase-like metal-dependent hydrolase (Beta-lactamase superfamily II)</fullName>
    </submittedName>
</protein>
<dbReference type="Gene3D" id="3.60.15.10">
    <property type="entry name" value="Ribonuclease Z/Hydroxyacylglutathione hydrolase-like"/>
    <property type="match status" value="1"/>
</dbReference>
<evidence type="ECO:0000256" key="2">
    <source>
        <dbReference type="ARBA" id="ARBA00022723"/>
    </source>
</evidence>
<dbReference type="PANTHER" id="PTHR42978:SF3">
    <property type="entry name" value="BLR3078 PROTEIN"/>
    <property type="match status" value="1"/>
</dbReference>
<keyword evidence="4" id="KW-0862">Zinc</keyword>
<keyword evidence="2" id="KW-0479">Metal-binding</keyword>
<keyword evidence="7" id="KW-1185">Reference proteome</keyword>
<evidence type="ECO:0000256" key="4">
    <source>
        <dbReference type="ARBA" id="ARBA00022833"/>
    </source>
</evidence>
<evidence type="ECO:0000313" key="6">
    <source>
        <dbReference type="EMBL" id="MDQ0466741.1"/>
    </source>
</evidence>
<dbReference type="SUPFAM" id="SSF56281">
    <property type="entry name" value="Metallo-hydrolase/oxidoreductase"/>
    <property type="match status" value="1"/>
</dbReference>
<reference evidence="6 7" key="1">
    <citation type="submission" date="2023-07" db="EMBL/GenBank/DDBJ databases">
        <title>Genomic Encyclopedia of Type Strains, Phase IV (KMG-IV): sequencing the most valuable type-strain genomes for metagenomic binning, comparative biology and taxonomic classification.</title>
        <authorList>
            <person name="Goeker M."/>
        </authorList>
    </citation>
    <scope>NUCLEOTIDE SEQUENCE [LARGE SCALE GENOMIC DNA]</scope>
    <source>
        <strain evidence="6 7">DSM 18695</strain>
    </source>
</reference>
<name>A0ABU0IZL6_9CAUL</name>
<comment type="similarity">
    <text evidence="1">Belongs to the metallo-beta-lactamase superfamily.</text>
</comment>
<dbReference type="CDD" id="cd07730">
    <property type="entry name" value="metallo-hydrolase-like_MBL-fold"/>
    <property type="match status" value="1"/>
</dbReference>
<sequence>MHRRPRFAGLVAGFAAALAVLAIGLPAAAAGPRVSFAIVKTGRTVVQESLLYAGGDKAAKLDNNFSAFLIRHGDDEFLFDTGLGARIDSQYAQDMPGWKQRFFKYLKPIIPARDQLARAGLPPIRRVILSHSHWDHASGVVDFPQAEVWVTKEELAFIRGGGAWPSQVGAPSIRWRTILFQPRPYRGFAQSLDLYGDGTVVLVPQFGHTPGAVGMFVTTSSGRRFFFCGDTVWSAAAIPQARPKFWLAGLLADSDAGRTQAEIDRMRALQKADPGLTIVPAHDSRVQARLGFFPNWVE</sequence>
<keyword evidence="3" id="KW-0378">Hydrolase</keyword>
<comment type="caution">
    <text evidence="6">The sequence shown here is derived from an EMBL/GenBank/DDBJ whole genome shotgun (WGS) entry which is preliminary data.</text>
</comment>
<dbReference type="Pfam" id="PF00753">
    <property type="entry name" value="Lactamase_B"/>
    <property type="match status" value="1"/>
</dbReference>
<dbReference type="SMART" id="SM00849">
    <property type="entry name" value="Lactamase_B"/>
    <property type="match status" value="1"/>
</dbReference>
<dbReference type="PANTHER" id="PTHR42978">
    <property type="entry name" value="QUORUM-QUENCHING LACTONASE YTNP-RELATED-RELATED"/>
    <property type="match status" value="1"/>
</dbReference>
<gene>
    <name evidence="6" type="ORF">QO010_004537</name>
</gene>
<dbReference type="EMBL" id="JAUSVS010000014">
    <property type="protein sequence ID" value="MDQ0466741.1"/>
    <property type="molecule type" value="Genomic_DNA"/>
</dbReference>
<feature type="domain" description="Metallo-beta-lactamase" evidence="5">
    <location>
        <begin position="64"/>
        <end position="282"/>
    </location>
</feature>
<evidence type="ECO:0000256" key="1">
    <source>
        <dbReference type="ARBA" id="ARBA00007749"/>
    </source>
</evidence>
<accession>A0ABU0IZL6</accession>
<dbReference type="InterPro" id="IPR036866">
    <property type="entry name" value="RibonucZ/Hydroxyglut_hydro"/>
</dbReference>
<evidence type="ECO:0000256" key="3">
    <source>
        <dbReference type="ARBA" id="ARBA00022801"/>
    </source>
</evidence>
<evidence type="ECO:0000259" key="5">
    <source>
        <dbReference type="SMART" id="SM00849"/>
    </source>
</evidence>
<dbReference type="Proteomes" id="UP001228905">
    <property type="component" value="Unassembled WGS sequence"/>
</dbReference>
<dbReference type="InterPro" id="IPR001279">
    <property type="entry name" value="Metallo-B-lactamas"/>
</dbReference>
<evidence type="ECO:0000313" key="7">
    <source>
        <dbReference type="Proteomes" id="UP001228905"/>
    </source>
</evidence>
<dbReference type="InterPro" id="IPR051013">
    <property type="entry name" value="MBL_superfamily_lactonases"/>
</dbReference>